<name>A0AAJ0D4T1_9PEZI</name>
<feature type="region of interest" description="Disordered" evidence="1">
    <location>
        <begin position="1"/>
        <end position="138"/>
    </location>
</feature>
<evidence type="ECO:0000256" key="1">
    <source>
        <dbReference type="SAM" id="MobiDB-lite"/>
    </source>
</evidence>
<dbReference type="Proteomes" id="UP001271007">
    <property type="component" value="Unassembled WGS sequence"/>
</dbReference>
<proteinExistence type="predicted"/>
<feature type="compositionally biased region" description="Polar residues" evidence="1">
    <location>
        <begin position="89"/>
        <end position="101"/>
    </location>
</feature>
<protein>
    <submittedName>
        <fullName evidence="2">Uncharacterized protein</fullName>
    </submittedName>
</protein>
<organism evidence="2 3">
    <name type="scientific">Extremus antarcticus</name>
    <dbReference type="NCBI Taxonomy" id="702011"/>
    <lineage>
        <taxon>Eukaryota</taxon>
        <taxon>Fungi</taxon>
        <taxon>Dikarya</taxon>
        <taxon>Ascomycota</taxon>
        <taxon>Pezizomycotina</taxon>
        <taxon>Dothideomycetes</taxon>
        <taxon>Dothideomycetidae</taxon>
        <taxon>Mycosphaerellales</taxon>
        <taxon>Extremaceae</taxon>
        <taxon>Extremus</taxon>
    </lineage>
</organism>
<dbReference type="EMBL" id="JAWDJX010000151">
    <property type="protein sequence ID" value="KAK3045800.1"/>
    <property type="molecule type" value="Genomic_DNA"/>
</dbReference>
<comment type="caution">
    <text evidence="2">The sequence shown here is derived from an EMBL/GenBank/DDBJ whole genome shotgun (WGS) entry which is preliminary data.</text>
</comment>
<sequence length="138" mass="15386">MSNMLRQLHPEAADDTATPGSRANDPMYISDSEPTDEVALPSKLNFSTPGREASRQSSRSEALKEVHYNTAHHPQDKDLPVVRKRRRVSQSTTEEGNVRTSPTKRRKITSVETARTTSGRSARSCHKQPSDLASFVRI</sequence>
<gene>
    <name evidence="2" type="ORF">LTR09_012660</name>
</gene>
<feature type="compositionally biased region" description="Polar residues" evidence="1">
    <location>
        <begin position="110"/>
        <end position="121"/>
    </location>
</feature>
<evidence type="ECO:0000313" key="3">
    <source>
        <dbReference type="Proteomes" id="UP001271007"/>
    </source>
</evidence>
<dbReference type="AlphaFoldDB" id="A0AAJ0D4T1"/>
<reference evidence="2" key="1">
    <citation type="submission" date="2023-04" db="EMBL/GenBank/DDBJ databases">
        <title>Black Yeasts Isolated from many extreme environments.</title>
        <authorList>
            <person name="Coleine C."/>
            <person name="Stajich J.E."/>
            <person name="Selbmann L."/>
        </authorList>
    </citation>
    <scope>NUCLEOTIDE SEQUENCE</scope>
    <source>
        <strain evidence="2">CCFEE 5312</strain>
    </source>
</reference>
<accession>A0AAJ0D4T1</accession>
<evidence type="ECO:0000313" key="2">
    <source>
        <dbReference type="EMBL" id="KAK3045800.1"/>
    </source>
</evidence>
<feature type="compositionally biased region" description="Basic and acidic residues" evidence="1">
    <location>
        <begin position="61"/>
        <end position="81"/>
    </location>
</feature>
<keyword evidence="3" id="KW-1185">Reference proteome</keyword>